<dbReference type="SMART" id="SM00052">
    <property type="entry name" value="EAL"/>
    <property type="match status" value="1"/>
</dbReference>
<feature type="transmembrane region" description="Helical" evidence="1">
    <location>
        <begin position="78"/>
        <end position="94"/>
    </location>
</feature>
<dbReference type="AlphaFoldDB" id="A0A5B8RBK2"/>
<evidence type="ECO:0000259" key="2">
    <source>
        <dbReference type="PROSITE" id="PS50883"/>
    </source>
</evidence>
<proteinExistence type="predicted"/>
<dbReference type="Gene3D" id="3.30.70.270">
    <property type="match status" value="1"/>
</dbReference>
<dbReference type="CDD" id="cd01948">
    <property type="entry name" value="EAL"/>
    <property type="match status" value="1"/>
</dbReference>
<evidence type="ECO:0008006" key="5">
    <source>
        <dbReference type="Google" id="ProtNLM"/>
    </source>
</evidence>
<dbReference type="EMBL" id="MN079124">
    <property type="protein sequence ID" value="QEA06076.1"/>
    <property type="molecule type" value="Genomic_DNA"/>
</dbReference>
<dbReference type="Pfam" id="PF00990">
    <property type="entry name" value="GGDEF"/>
    <property type="match status" value="1"/>
</dbReference>
<dbReference type="PANTHER" id="PTHR33121">
    <property type="entry name" value="CYCLIC DI-GMP PHOSPHODIESTERASE PDEF"/>
    <property type="match status" value="1"/>
</dbReference>
<dbReference type="SMART" id="SM00267">
    <property type="entry name" value="GGDEF"/>
    <property type="match status" value="1"/>
</dbReference>
<keyword evidence="1" id="KW-0812">Transmembrane</keyword>
<reference evidence="4" key="1">
    <citation type="submission" date="2019-06" db="EMBL/GenBank/DDBJ databases">
        <authorList>
            <person name="Murdoch R.W."/>
            <person name="Fathepure B."/>
        </authorList>
    </citation>
    <scope>NUCLEOTIDE SEQUENCE</scope>
</reference>
<feature type="domain" description="EAL" evidence="2">
    <location>
        <begin position="274"/>
        <end position="527"/>
    </location>
</feature>
<dbReference type="PROSITE" id="PS50887">
    <property type="entry name" value="GGDEF"/>
    <property type="match status" value="1"/>
</dbReference>
<dbReference type="InterPro" id="IPR043128">
    <property type="entry name" value="Rev_trsase/Diguanyl_cyclase"/>
</dbReference>
<feature type="domain" description="GGDEF" evidence="3">
    <location>
        <begin position="135"/>
        <end position="266"/>
    </location>
</feature>
<sequence length="537" mass="56943">MILFALGAALLYSADGAAATASHFLYVPVIVAASIYGPAGGIAAGVVCALLAGPALSAALAGAVTAAAALSWGSAGTGYVTVGAVTGMAFRIMGRQTQELTRLRFTDAATELPNISAARAYLRGTNMLGLPAGPGTYTVLSIRILNHEKLVETFGQGHVRQLVQRFAGLLRDRLGDETFVARSAPDRLALIHPRGQDDAERLLPVIDGIASHPVDVSGVPLFLDIATGLACSESPDDDPEEMIARADVATTRAAGAGRDTAVYDGRRESDHRRGLKLLGEVDRALAEGQFHLVYQPKLDLATGRLLGAEALARWHHPEHGPLSPGAFIPLLEQTRLVDPFARWSVQTAIDQALAWRHAGLWVPVAVNVAARNLHSDTLLDFVDRTLDGRGIDAALLELEITETALLNIGAPRLRQLERLRDRGVGISVDDFGTGYASLTYIRDLPVTAVKLDRSFIHALPERPRDRALVYRVIQMAHDLGQRVIGEGVEDAATLQSLQALGCDAAQGFHIARPAAPADARRLLAAPAWSPPAGSGAA</sequence>
<dbReference type="SUPFAM" id="SSF55073">
    <property type="entry name" value="Nucleotide cyclase"/>
    <property type="match status" value="1"/>
</dbReference>
<dbReference type="PANTHER" id="PTHR33121:SF19">
    <property type="entry name" value="CYCLIC DI-GMP PHOSPHODIESTERASE PA2567"/>
    <property type="match status" value="1"/>
</dbReference>
<dbReference type="InterPro" id="IPR035919">
    <property type="entry name" value="EAL_sf"/>
</dbReference>
<evidence type="ECO:0000313" key="4">
    <source>
        <dbReference type="EMBL" id="QEA06076.1"/>
    </source>
</evidence>
<dbReference type="InterPro" id="IPR000160">
    <property type="entry name" value="GGDEF_dom"/>
</dbReference>
<dbReference type="Pfam" id="PF00563">
    <property type="entry name" value="EAL"/>
    <property type="match status" value="1"/>
</dbReference>
<keyword evidence="1" id="KW-1133">Transmembrane helix</keyword>
<gene>
    <name evidence="4" type="ORF">KBTEX_02405</name>
</gene>
<dbReference type="InterPro" id="IPR001633">
    <property type="entry name" value="EAL_dom"/>
</dbReference>
<dbReference type="SUPFAM" id="SSF141868">
    <property type="entry name" value="EAL domain-like"/>
    <property type="match status" value="1"/>
</dbReference>
<evidence type="ECO:0000259" key="3">
    <source>
        <dbReference type="PROSITE" id="PS50887"/>
    </source>
</evidence>
<accession>A0A5B8RBK2</accession>
<protein>
    <recommendedName>
        <fullName evidence="5">EAL domain</fullName>
    </recommendedName>
</protein>
<organism evidence="4">
    <name type="scientific">uncultured organism</name>
    <dbReference type="NCBI Taxonomy" id="155900"/>
    <lineage>
        <taxon>unclassified sequences</taxon>
        <taxon>environmental samples</taxon>
    </lineage>
</organism>
<dbReference type="GO" id="GO:0071111">
    <property type="term" value="F:cyclic-guanylate-specific phosphodiesterase activity"/>
    <property type="evidence" value="ECO:0007669"/>
    <property type="project" value="InterPro"/>
</dbReference>
<dbReference type="InterPro" id="IPR050706">
    <property type="entry name" value="Cyclic-di-GMP_PDE-like"/>
</dbReference>
<name>A0A5B8RBK2_9ZZZZ</name>
<dbReference type="PROSITE" id="PS50883">
    <property type="entry name" value="EAL"/>
    <property type="match status" value="1"/>
</dbReference>
<evidence type="ECO:0000256" key="1">
    <source>
        <dbReference type="SAM" id="Phobius"/>
    </source>
</evidence>
<keyword evidence="1" id="KW-0472">Membrane</keyword>
<dbReference type="Gene3D" id="3.20.20.450">
    <property type="entry name" value="EAL domain"/>
    <property type="match status" value="1"/>
</dbReference>
<dbReference type="InterPro" id="IPR029787">
    <property type="entry name" value="Nucleotide_cyclase"/>
</dbReference>